<evidence type="ECO:0000256" key="8">
    <source>
        <dbReference type="SAM" id="MobiDB-lite"/>
    </source>
</evidence>
<evidence type="ECO:0000256" key="3">
    <source>
        <dbReference type="ARBA" id="ARBA00022679"/>
    </source>
</evidence>
<evidence type="ECO:0000256" key="2">
    <source>
        <dbReference type="ARBA" id="ARBA00012513"/>
    </source>
</evidence>
<proteinExistence type="inferred from homology"/>
<feature type="region of interest" description="Disordered" evidence="8">
    <location>
        <begin position="314"/>
        <end position="339"/>
    </location>
</feature>
<feature type="binding site" evidence="7">
    <location>
        <position position="43"/>
    </location>
    <ligand>
        <name>ATP</name>
        <dbReference type="ChEBI" id="CHEBI:30616"/>
    </ligand>
</feature>
<dbReference type="InterPro" id="IPR011009">
    <property type="entry name" value="Kinase-like_dom_sf"/>
</dbReference>
<keyword evidence="3" id="KW-0808">Transferase</keyword>
<dbReference type="OrthoDB" id="310217at2759"/>
<sequence length="569" mass="65042">MFGGEKKKKPVKGYEFLEKIGKGKFGIVYKAKRISDGHYFAIKQQSSMLDSEQISFIHEVELIKKMDQCPYVLKIEDSFSKGGSFYIVSELCAKGTLKDMYEYHLKECSYVPEDEAWRILSQILQAFLFIHGEKVLHRDMKPENVFLAEGNTIKVGDFGLSEQLKQDDQYLKGEQGTWLYKGPEILQKKGFSWRSDIYAIGLTIHELLTRALPFRGNIMQILEQIKNQSLYIEINSNKYSQDLRNVVSSMISMNYRERQHVQQLLDHEKIRKYITPGSEEWLNHAKNNLKLDLQYEGIIHHVIGGRSHIILSDEPHQDSNSLTSSSKTAEQNELLSQNQSSYSKQIQTIELTQITEKTQATDSSNDQPYYHESLNVEIEEGGQGSGKDYIKRLIVPDGINEKITILLNPMITAQKEAIHAKLSVRFNGRGNQGFRILGIIYAWQGYAGGFFPGIDRQSIGYDGRNGRIYQGCKGVIKIDKYNNGDIITIDAYLPPISFFETGINTSNIRSLLTFTVNDVEQDVYVSKIPQSFRFCVSRYYERSSVDILELSVQPADKAPIVDEKLALPW</sequence>
<dbReference type="PROSITE" id="PS00107">
    <property type="entry name" value="PROTEIN_KINASE_ATP"/>
    <property type="match status" value="1"/>
</dbReference>
<evidence type="ECO:0000256" key="7">
    <source>
        <dbReference type="PROSITE-ProRule" id="PRU10141"/>
    </source>
</evidence>
<feature type="domain" description="Protein kinase" evidence="9">
    <location>
        <begin position="14"/>
        <end position="270"/>
    </location>
</feature>
<dbReference type="PROSITE" id="PS00108">
    <property type="entry name" value="PROTEIN_KINASE_ST"/>
    <property type="match status" value="1"/>
</dbReference>
<protein>
    <recommendedName>
        <fullName evidence="2">non-specific serine/threonine protein kinase</fullName>
        <ecNumber evidence="2">2.7.11.1</ecNumber>
    </recommendedName>
</protein>
<dbReference type="SMART" id="SM00220">
    <property type="entry name" value="S_TKc"/>
    <property type="match status" value="1"/>
</dbReference>
<dbReference type="EC" id="2.7.11.1" evidence="2"/>
<keyword evidence="6 7" id="KW-0067">ATP-binding</keyword>
<dbReference type="InterPro" id="IPR008271">
    <property type="entry name" value="Ser/Thr_kinase_AS"/>
</dbReference>
<reference evidence="10 11" key="1">
    <citation type="submission" date="2019-03" db="EMBL/GenBank/DDBJ databases">
        <title>Single cell metagenomics reveals metabolic interactions within the superorganism composed of flagellate Streblomastix strix and complex community of Bacteroidetes bacteria on its surface.</title>
        <authorList>
            <person name="Treitli S.C."/>
            <person name="Kolisko M."/>
            <person name="Husnik F."/>
            <person name="Keeling P."/>
            <person name="Hampl V."/>
        </authorList>
    </citation>
    <scope>NUCLEOTIDE SEQUENCE [LARGE SCALE GENOMIC DNA]</scope>
    <source>
        <strain evidence="10">ST1C</strain>
    </source>
</reference>
<dbReference type="PROSITE" id="PS50011">
    <property type="entry name" value="PROTEIN_KINASE_DOM"/>
    <property type="match status" value="1"/>
</dbReference>
<dbReference type="SUPFAM" id="SSF56112">
    <property type="entry name" value="Protein kinase-like (PK-like)"/>
    <property type="match status" value="1"/>
</dbReference>
<dbReference type="GO" id="GO:0005524">
    <property type="term" value="F:ATP binding"/>
    <property type="evidence" value="ECO:0007669"/>
    <property type="project" value="UniProtKB-UniRule"/>
</dbReference>
<keyword evidence="4 7" id="KW-0547">Nucleotide-binding</keyword>
<dbReference type="Gene3D" id="2.60.120.920">
    <property type="match status" value="1"/>
</dbReference>
<dbReference type="GO" id="GO:0004674">
    <property type="term" value="F:protein serine/threonine kinase activity"/>
    <property type="evidence" value="ECO:0007669"/>
    <property type="project" value="UniProtKB-EC"/>
</dbReference>
<dbReference type="InterPro" id="IPR017441">
    <property type="entry name" value="Protein_kinase_ATP_BS"/>
</dbReference>
<dbReference type="InterPro" id="IPR000719">
    <property type="entry name" value="Prot_kinase_dom"/>
</dbReference>
<dbReference type="PANTHER" id="PTHR43671:SF13">
    <property type="entry name" value="SERINE_THREONINE-PROTEIN KINASE NEK2"/>
    <property type="match status" value="1"/>
</dbReference>
<dbReference type="Proteomes" id="UP000324800">
    <property type="component" value="Unassembled WGS sequence"/>
</dbReference>
<evidence type="ECO:0000313" key="10">
    <source>
        <dbReference type="EMBL" id="KAA6396236.1"/>
    </source>
</evidence>
<dbReference type="InterPro" id="IPR050660">
    <property type="entry name" value="NEK_Ser/Thr_kinase"/>
</dbReference>
<comment type="caution">
    <text evidence="10">The sequence shown here is derived from an EMBL/GenBank/DDBJ whole genome shotgun (WGS) entry which is preliminary data.</text>
</comment>
<accession>A0A5J4WNT1</accession>
<evidence type="ECO:0000256" key="1">
    <source>
        <dbReference type="ARBA" id="ARBA00010886"/>
    </source>
</evidence>
<gene>
    <name evidence="10" type="ORF">EZS28_008239</name>
</gene>
<name>A0A5J4WNT1_9EUKA</name>
<dbReference type="EMBL" id="SNRW01001479">
    <property type="protein sequence ID" value="KAA6396236.1"/>
    <property type="molecule type" value="Genomic_DNA"/>
</dbReference>
<evidence type="ECO:0000256" key="6">
    <source>
        <dbReference type="ARBA" id="ARBA00022840"/>
    </source>
</evidence>
<comment type="similarity">
    <text evidence="1">Belongs to the protein kinase superfamily. NEK Ser/Thr protein kinase family. NIMA subfamily.</text>
</comment>
<evidence type="ECO:0000259" key="9">
    <source>
        <dbReference type="PROSITE" id="PS50011"/>
    </source>
</evidence>
<dbReference type="Gene3D" id="1.10.510.10">
    <property type="entry name" value="Transferase(Phosphotransferase) domain 1"/>
    <property type="match status" value="1"/>
</dbReference>
<keyword evidence="5 10" id="KW-0418">Kinase</keyword>
<dbReference type="Pfam" id="PF00069">
    <property type="entry name" value="Pkinase"/>
    <property type="match status" value="1"/>
</dbReference>
<organism evidence="10 11">
    <name type="scientific">Streblomastix strix</name>
    <dbReference type="NCBI Taxonomy" id="222440"/>
    <lineage>
        <taxon>Eukaryota</taxon>
        <taxon>Metamonada</taxon>
        <taxon>Preaxostyla</taxon>
        <taxon>Oxymonadida</taxon>
        <taxon>Streblomastigidae</taxon>
        <taxon>Streblomastix</taxon>
    </lineage>
</organism>
<evidence type="ECO:0000313" key="11">
    <source>
        <dbReference type="Proteomes" id="UP000324800"/>
    </source>
</evidence>
<dbReference type="PANTHER" id="PTHR43671">
    <property type="entry name" value="SERINE/THREONINE-PROTEIN KINASE NEK"/>
    <property type="match status" value="1"/>
</dbReference>
<dbReference type="AlphaFoldDB" id="A0A5J4WNT1"/>
<feature type="compositionally biased region" description="Polar residues" evidence="8">
    <location>
        <begin position="318"/>
        <end position="339"/>
    </location>
</feature>
<evidence type="ECO:0000256" key="4">
    <source>
        <dbReference type="ARBA" id="ARBA00022741"/>
    </source>
</evidence>
<evidence type="ECO:0000256" key="5">
    <source>
        <dbReference type="ARBA" id="ARBA00022777"/>
    </source>
</evidence>
<dbReference type="InterPro" id="IPR043136">
    <property type="entry name" value="B30.2/SPRY_sf"/>
</dbReference>